<protein>
    <submittedName>
        <fullName evidence="1">Uncharacterized protein</fullName>
    </submittedName>
</protein>
<accession>A0A6M0IM28</accession>
<dbReference type="RefSeq" id="WP_164041688.1">
    <property type="nucleotide sequence ID" value="NZ_JAAGNZ010000002.1"/>
</dbReference>
<gene>
    <name evidence="1" type="ORF">GK091_20170</name>
</gene>
<dbReference type="Pfam" id="PF20126">
    <property type="entry name" value="TumE"/>
    <property type="match status" value="1"/>
</dbReference>
<evidence type="ECO:0000313" key="2">
    <source>
        <dbReference type="Proteomes" id="UP000477386"/>
    </source>
</evidence>
<evidence type="ECO:0000313" key="1">
    <source>
        <dbReference type="EMBL" id="NEU69214.1"/>
    </source>
</evidence>
<reference evidence="1 2" key="1">
    <citation type="submission" date="2020-02" db="EMBL/GenBank/DDBJ databases">
        <title>Draft genome sequence of two Spirosoma agri KCTC 52727 and Spirosoma terrae KCTC 52035.</title>
        <authorList>
            <person name="Rojas J."/>
            <person name="Ambika Manirajan B."/>
            <person name="Ratering S."/>
            <person name="Suarez C."/>
            <person name="Schnell S."/>
        </authorList>
    </citation>
    <scope>NUCLEOTIDE SEQUENCE [LARGE SCALE GENOMIC DNA]</scope>
    <source>
        <strain evidence="1 2">KCTC 52727</strain>
    </source>
</reference>
<sequence length="116" mass="13553">MIHNFHSFRHLIVASTSFEPVHRPEITQVRGHLIFTDQSVLHVRENYIVATGWIDYSYHWQTDTHQFIHRWDNAHPVDLSTSPHHQHIGSENNVHPSEPMTLEKVLAFIASRITSD</sequence>
<dbReference type="Proteomes" id="UP000477386">
    <property type="component" value="Unassembled WGS sequence"/>
</dbReference>
<dbReference type="EMBL" id="JAAGNZ010000002">
    <property type="protein sequence ID" value="NEU69214.1"/>
    <property type="molecule type" value="Genomic_DNA"/>
</dbReference>
<organism evidence="1 2">
    <name type="scientific">Spirosoma agri</name>
    <dbReference type="NCBI Taxonomy" id="1987381"/>
    <lineage>
        <taxon>Bacteria</taxon>
        <taxon>Pseudomonadati</taxon>
        <taxon>Bacteroidota</taxon>
        <taxon>Cytophagia</taxon>
        <taxon>Cytophagales</taxon>
        <taxon>Cytophagaceae</taxon>
        <taxon>Spirosoma</taxon>
    </lineage>
</organism>
<keyword evidence="2" id="KW-1185">Reference proteome</keyword>
<comment type="caution">
    <text evidence="1">The sequence shown here is derived from an EMBL/GenBank/DDBJ whole genome shotgun (WGS) entry which is preliminary data.</text>
</comment>
<name>A0A6M0IM28_9BACT</name>
<proteinExistence type="predicted"/>
<dbReference type="AlphaFoldDB" id="A0A6M0IM28"/>
<dbReference type="InterPro" id="IPR045397">
    <property type="entry name" value="TumE-like"/>
</dbReference>